<evidence type="ECO:0000313" key="3">
    <source>
        <dbReference type="Proteomes" id="UP000184292"/>
    </source>
</evidence>
<evidence type="ECO:0000256" key="1">
    <source>
        <dbReference type="SAM" id="MobiDB-lite"/>
    </source>
</evidence>
<feature type="region of interest" description="Disordered" evidence="1">
    <location>
        <begin position="1"/>
        <end position="24"/>
    </location>
</feature>
<feature type="compositionally biased region" description="Basic and acidic residues" evidence="1">
    <location>
        <begin position="15"/>
        <end position="24"/>
    </location>
</feature>
<protein>
    <submittedName>
        <fullName evidence="2">Uncharacterized protein</fullName>
    </submittedName>
</protein>
<gene>
    <name evidence="2" type="ORF">SAMN05444417_0871</name>
</gene>
<accession>A0A1M6BVQ1</accession>
<name>A0A1M6BVQ1_9RHOB</name>
<keyword evidence="3" id="KW-1185">Reference proteome</keyword>
<sequence length="87" mass="9449">MFTLTHDPRHHGAQYRRDIQGDLPWEGRRAVRRAQPEELRLTLPVAALPAPIPATRAPPDPPEAAPRPAGGGGLLALLRRRTSPAPA</sequence>
<feature type="region of interest" description="Disordered" evidence="1">
    <location>
        <begin position="50"/>
        <end position="87"/>
    </location>
</feature>
<dbReference type="Proteomes" id="UP000184292">
    <property type="component" value="Unassembled WGS sequence"/>
</dbReference>
<proteinExistence type="predicted"/>
<evidence type="ECO:0000313" key="2">
    <source>
        <dbReference type="EMBL" id="SHI52737.1"/>
    </source>
</evidence>
<dbReference type="RefSeq" id="WP_073326612.1">
    <property type="nucleotide sequence ID" value="NZ_FQYO01000002.1"/>
</dbReference>
<reference evidence="2 3" key="1">
    <citation type="submission" date="2016-11" db="EMBL/GenBank/DDBJ databases">
        <authorList>
            <person name="Jaros S."/>
            <person name="Januszkiewicz K."/>
            <person name="Wedrychowicz H."/>
        </authorList>
    </citation>
    <scope>NUCLEOTIDE SEQUENCE [LARGE SCALE GENOMIC DNA]</scope>
    <source>
        <strain evidence="2 3">DSM 100565</strain>
    </source>
</reference>
<organism evidence="2 3">
    <name type="scientific">Wenxinia saemankumensis</name>
    <dbReference type="NCBI Taxonomy" id="1447782"/>
    <lineage>
        <taxon>Bacteria</taxon>
        <taxon>Pseudomonadati</taxon>
        <taxon>Pseudomonadota</taxon>
        <taxon>Alphaproteobacteria</taxon>
        <taxon>Rhodobacterales</taxon>
        <taxon>Roseobacteraceae</taxon>
        <taxon>Wenxinia</taxon>
    </lineage>
</organism>
<dbReference type="AlphaFoldDB" id="A0A1M6BVQ1"/>
<feature type="compositionally biased region" description="Basic residues" evidence="1">
    <location>
        <begin position="78"/>
        <end position="87"/>
    </location>
</feature>
<feature type="compositionally biased region" description="Pro residues" evidence="1">
    <location>
        <begin position="50"/>
        <end position="65"/>
    </location>
</feature>
<dbReference type="EMBL" id="FQYO01000002">
    <property type="protein sequence ID" value="SHI52737.1"/>
    <property type="molecule type" value="Genomic_DNA"/>
</dbReference>